<proteinExistence type="predicted"/>
<evidence type="ECO:0000313" key="2">
    <source>
        <dbReference type="Proteomes" id="UP000240621"/>
    </source>
</evidence>
<dbReference type="EMBL" id="PYGC01000004">
    <property type="protein sequence ID" value="PSK83255.1"/>
    <property type="molecule type" value="Genomic_DNA"/>
</dbReference>
<dbReference type="AlphaFoldDB" id="A0A2P8CE44"/>
<dbReference type="Proteomes" id="UP000240621">
    <property type="component" value="Unassembled WGS sequence"/>
</dbReference>
<reference evidence="1 2" key="1">
    <citation type="submission" date="2018-03" db="EMBL/GenBank/DDBJ databases">
        <title>Genomic Encyclopedia of Archaeal and Bacterial Type Strains, Phase II (KMG-II): from individual species to whole genera.</title>
        <authorList>
            <person name="Goeker M."/>
        </authorList>
    </citation>
    <scope>NUCLEOTIDE SEQUENCE [LARGE SCALE GENOMIC DNA]</scope>
    <source>
        <strain evidence="1 2">DSM 27267</strain>
    </source>
</reference>
<comment type="caution">
    <text evidence="1">The sequence shown here is derived from an EMBL/GenBank/DDBJ whole genome shotgun (WGS) entry which is preliminary data.</text>
</comment>
<evidence type="ECO:0000313" key="1">
    <source>
        <dbReference type="EMBL" id="PSK83255.1"/>
    </source>
</evidence>
<name>A0A2P8CE44_9BACT</name>
<organism evidence="1 2">
    <name type="scientific">Prolixibacter denitrificans</name>
    <dbReference type="NCBI Taxonomy" id="1541063"/>
    <lineage>
        <taxon>Bacteria</taxon>
        <taxon>Pseudomonadati</taxon>
        <taxon>Bacteroidota</taxon>
        <taxon>Bacteroidia</taxon>
        <taxon>Marinilabiliales</taxon>
        <taxon>Prolixibacteraceae</taxon>
        <taxon>Prolixibacter</taxon>
    </lineage>
</organism>
<gene>
    <name evidence="1" type="ORF">CLV93_104185</name>
</gene>
<accession>A0A2P8CE44</accession>
<sequence length="47" mass="5325">MVISITLTPPPDTQIKFTGNELIKIRYPKRKGNKGVRSVSTSFLTKY</sequence>
<protein>
    <submittedName>
        <fullName evidence="1">Uncharacterized protein</fullName>
    </submittedName>
</protein>